<reference evidence="2 3" key="1">
    <citation type="submission" date="2019-11" db="EMBL/GenBank/DDBJ databases">
        <title>Whole genome sequence of Oryza granulata.</title>
        <authorList>
            <person name="Li W."/>
        </authorList>
    </citation>
    <scope>NUCLEOTIDE SEQUENCE [LARGE SCALE GENOMIC DNA]</scope>
    <source>
        <strain evidence="3">cv. Menghai</strain>
        <tissue evidence="2">Leaf</tissue>
    </source>
</reference>
<feature type="region of interest" description="Disordered" evidence="1">
    <location>
        <begin position="63"/>
        <end position="86"/>
    </location>
</feature>
<feature type="region of interest" description="Disordered" evidence="1">
    <location>
        <begin position="1"/>
        <end position="22"/>
    </location>
</feature>
<keyword evidence="3" id="KW-1185">Reference proteome</keyword>
<accession>A0A6G1DG75</accession>
<gene>
    <name evidence="2" type="ORF">E2562_011235</name>
</gene>
<organism evidence="2 3">
    <name type="scientific">Oryza meyeriana var. granulata</name>
    <dbReference type="NCBI Taxonomy" id="110450"/>
    <lineage>
        <taxon>Eukaryota</taxon>
        <taxon>Viridiplantae</taxon>
        <taxon>Streptophyta</taxon>
        <taxon>Embryophyta</taxon>
        <taxon>Tracheophyta</taxon>
        <taxon>Spermatophyta</taxon>
        <taxon>Magnoliopsida</taxon>
        <taxon>Liliopsida</taxon>
        <taxon>Poales</taxon>
        <taxon>Poaceae</taxon>
        <taxon>BOP clade</taxon>
        <taxon>Oryzoideae</taxon>
        <taxon>Oryzeae</taxon>
        <taxon>Oryzinae</taxon>
        <taxon>Oryza</taxon>
        <taxon>Oryza meyeriana</taxon>
    </lineage>
</organism>
<evidence type="ECO:0000313" key="2">
    <source>
        <dbReference type="EMBL" id="KAF0911618.1"/>
    </source>
</evidence>
<evidence type="ECO:0000313" key="3">
    <source>
        <dbReference type="Proteomes" id="UP000479710"/>
    </source>
</evidence>
<dbReference type="EMBL" id="SPHZ02000006">
    <property type="protein sequence ID" value="KAF0911618.1"/>
    <property type="molecule type" value="Genomic_DNA"/>
</dbReference>
<dbReference type="AlphaFoldDB" id="A0A6G1DG75"/>
<proteinExistence type="predicted"/>
<comment type="caution">
    <text evidence="2">The sequence shown here is derived from an EMBL/GenBank/DDBJ whole genome shotgun (WGS) entry which is preliminary data.</text>
</comment>
<sequence length="86" mass="8926">MAVKQARATGTGDRSGDPGVMRRWTARKERAMAGVTTAMAGDDAGSMTRVAAKEDDLAATGAVMADRRRQVATSRQGGEGSRASGR</sequence>
<name>A0A6G1DG75_9ORYZ</name>
<dbReference type="Proteomes" id="UP000479710">
    <property type="component" value="Unassembled WGS sequence"/>
</dbReference>
<evidence type="ECO:0000256" key="1">
    <source>
        <dbReference type="SAM" id="MobiDB-lite"/>
    </source>
</evidence>
<evidence type="ECO:0008006" key="4">
    <source>
        <dbReference type="Google" id="ProtNLM"/>
    </source>
</evidence>
<protein>
    <recommendedName>
        <fullName evidence="4">DUF834 domain-containing protein</fullName>
    </recommendedName>
</protein>